<keyword evidence="8 10" id="KW-0320">Glycogen biosynthesis</keyword>
<keyword evidence="7 10" id="KW-0808">Transferase</keyword>
<dbReference type="Proteomes" id="UP000284543">
    <property type="component" value="Unassembled WGS sequence"/>
</dbReference>
<keyword evidence="9 10" id="KW-0119">Carbohydrate metabolism</keyword>
<dbReference type="FunFam" id="3.20.20.80:FF:000003">
    <property type="entry name" value="1,4-alpha-glucan branching enzyme GlgB"/>
    <property type="match status" value="1"/>
</dbReference>
<name>A0A412Z3I9_9FIRM</name>
<dbReference type="InterPro" id="IPR006407">
    <property type="entry name" value="GlgB"/>
</dbReference>
<evidence type="ECO:0000256" key="3">
    <source>
        <dbReference type="ARBA" id="ARBA00004964"/>
    </source>
</evidence>
<sequence length="1015" mass="115698">MEQKLYDLMDWAGIEELVYSEASNPHAMLGPHLTEDGLLIQALVPTAAEISVKISTTGKKYPMELADEAGFFAALIQRKSKTPYTLEVTYDNGVTEELCDPYSFAPQYREEDLKKFAAGIHYTIYEKMGAHPMTIDGVSGVYFSVWAPCAMRVSVVGDFNLWDGRRHQMRRLGEGDGSVFELFIPGLYEGEIYKYEIKTRAGEPMLKADPYANYAELRPNNASIVWDIDKYKWNDKSWMDQRAKTDTKDKPMNIYEVHLGSWIRKETVRDETGQDLAGSEFYNYRELAPRLAEYVKDMGYTHVELMPVMEHPLDESWGYQVTGYYAPTSRYGAPEDFMYFMDYMHGQGIGVILDWVPAHFPRDAYGMAVFDGTCVYEHMDPRKGSHPHWGTLIYNYGRPGVTNFLIANALFWADKYHADGIRMDAVASMLYLDYGKNDGEWVPNIYGGNENLEAMEFLKHLNSVFKGRKDGTVIIAEESTAWPMITGDPKEGGLGFNYKWNMGWMNDFTNYMRCDPLFRKNNYGELTFSMLYAYSEDFVLVFSHDEVVHGKGSMIGKMPGETLEKKAENLRAAYAFMMGHPGKKLLFMGQEYAQTAEWNEGASLEWGLLEYPVHKNMQDYVKALNRLYREHPALYEMDYDPDGFEWINCSYQNESMIIFLRKSRKSEETLLFICNFDNMEHEKFRVGVPFHGKYKEIFNTDAKDFGGEGRVNGRVKTSRKLEWDEKDDSIEVYIPPMSVSIYTCTQAEESEKPEAKKPGVKKAADKKPAARKAASGKTAASKTAVSKTASPKRITAVAQETEGAAVAKDVQKPMAAFKAGQKQIITTKEEQKQIGTSREEQKQIGTTKEEKKQIGTTKEEQKQIGTSKEEQKQIGTSRKKQEQIGTTKEEQKQIGTSKEEQKQIGTSKEEQKQIATSKEEQKQLGTSRKRQEQIATSKEEQKQLGTSRKRQEQIATSKEEQKQIGTSRKKQEQIATSKEEQKQISTSKKSRKQIGTAKKNQKQITASKTEGSETK</sequence>
<feature type="region of interest" description="Disordered" evidence="11">
    <location>
        <begin position="828"/>
        <end position="1015"/>
    </location>
</feature>
<feature type="active site" description="Nucleophile" evidence="10">
    <location>
        <position position="424"/>
    </location>
</feature>
<dbReference type="AlphaFoldDB" id="A0A412Z3I9"/>
<dbReference type="InterPro" id="IPR017853">
    <property type="entry name" value="GH"/>
</dbReference>
<comment type="catalytic activity">
    <reaction evidence="1 10">
        <text>Transfers a segment of a (1-&gt;4)-alpha-D-glucan chain to a primary hydroxy group in a similar glucan chain.</text>
        <dbReference type="EC" id="2.4.1.18"/>
    </reaction>
</comment>
<evidence type="ECO:0000256" key="10">
    <source>
        <dbReference type="HAMAP-Rule" id="MF_00685"/>
    </source>
</evidence>
<dbReference type="InterPro" id="IPR013780">
    <property type="entry name" value="Glyco_hydro_b"/>
</dbReference>
<dbReference type="InterPro" id="IPR044143">
    <property type="entry name" value="GlgB_N_E_set_prok"/>
</dbReference>
<dbReference type="Gene3D" id="3.20.20.80">
    <property type="entry name" value="Glycosidases"/>
    <property type="match status" value="1"/>
</dbReference>
<feature type="domain" description="Glycosyl hydrolase family 13 catalytic" evidence="12">
    <location>
        <begin position="256"/>
        <end position="631"/>
    </location>
</feature>
<dbReference type="InterPro" id="IPR006048">
    <property type="entry name" value="A-amylase/branching_C"/>
</dbReference>
<keyword evidence="6 10" id="KW-0328">Glycosyltransferase</keyword>
<accession>A0A412Z3I9</accession>
<comment type="pathway">
    <text evidence="3 10">Glycan biosynthesis; glycogen biosynthesis.</text>
</comment>
<dbReference type="InterPro" id="IPR006047">
    <property type="entry name" value="GH13_cat_dom"/>
</dbReference>
<feature type="compositionally biased region" description="Basic and acidic residues" evidence="11">
    <location>
        <begin position="828"/>
        <end position="872"/>
    </location>
</feature>
<dbReference type="InterPro" id="IPR014756">
    <property type="entry name" value="Ig_E-set"/>
</dbReference>
<dbReference type="EMBL" id="QRZM01000007">
    <property type="protein sequence ID" value="RGV74491.1"/>
    <property type="molecule type" value="Genomic_DNA"/>
</dbReference>
<reference evidence="13 14" key="1">
    <citation type="submission" date="2018-08" db="EMBL/GenBank/DDBJ databases">
        <title>A genome reference for cultivated species of the human gut microbiota.</title>
        <authorList>
            <person name="Zou Y."/>
            <person name="Xue W."/>
            <person name="Luo G."/>
        </authorList>
    </citation>
    <scope>NUCLEOTIDE SEQUENCE [LARGE SCALE GENOMIC DNA]</scope>
    <source>
        <strain evidence="13 14">AF14-18</strain>
    </source>
</reference>
<dbReference type="InterPro" id="IPR054169">
    <property type="entry name" value="GlgB_N"/>
</dbReference>
<dbReference type="SUPFAM" id="SSF51011">
    <property type="entry name" value="Glycosyl hydrolase domain"/>
    <property type="match status" value="1"/>
</dbReference>
<dbReference type="PANTHER" id="PTHR43651:SF3">
    <property type="entry name" value="1,4-ALPHA-GLUCAN-BRANCHING ENZYME"/>
    <property type="match status" value="1"/>
</dbReference>
<feature type="compositionally biased region" description="Basic and acidic residues" evidence="11">
    <location>
        <begin position="929"/>
        <end position="942"/>
    </location>
</feature>
<feature type="compositionally biased region" description="Basic and acidic residues" evidence="11">
    <location>
        <begin position="949"/>
        <end position="962"/>
    </location>
</feature>
<comment type="caution">
    <text evidence="13">The sequence shown here is derived from an EMBL/GenBank/DDBJ whole genome shotgun (WGS) entry which is preliminary data.</text>
</comment>
<dbReference type="Pfam" id="PF00128">
    <property type="entry name" value="Alpha-amylase"/>
    <property type="match status" value="1"/>
</dbReference>
<dbReference type="RefSeq" id="WP_118019049.1">
    <property type="nucleotide sequence ID" value="NZ_QRUZ01000005.1"/>
</dbReference>
<dbReference type="UniPathway" id="UPA00164"/>
<evidence type="ECO:0000256" key="4">
    <source>
        <dbReference type="ARBA" id="ARBA00009000"/>
    </source>
</evidence>
<dbReference type="EC" id="2.4.1.18" evidence="10"/>
<feature type="compositionally biased region" description="Low complexity" evidence="11">
    <location>
        <begin position="771"/>
        <end position="789"/>
    </location>
</feature>
<dbReference type="InterPro" id="IPR004193">
    <property type="entry name" value="Glyco_hydro_13_N"/>
</dbReference>
<dbReference type="FunFam" id="2.60.40.1180:FF:000002">
    <property type="entry name" value="1,4-alpha-glucan branching enzyme GlgB"/>
    <property type="match status" value="1"/>
</dbReference>
<organism evidence="13 14">
    <name type="scientific">Enterocloster bolteae</name>
    <dbReference type="NCBI Taxonomy" id="208479"/>
    <lineage>
        <taxon>Bacteria</taxon>
        <taxon>Bacillati</taxon>
        <taxon>Bacillota</taxon>
        <taxon>Clostridia</taxon>
        <taxon>Lachnospirales</taxon>
        <taxon>Lachnospiraceae</taxon>
        <taxon>Enterocloster</taxon>
    </lineage>
</organism>
<feature type="active site" description="Proton donor" evidence="10">
    <location>
        <position position="477"/>
    </location>
</feature>
<evidence type="ECO:0000313" key="14">
    <source>
        <dbReference type="Proteomes" id="UP000284543"/>
    </source>
</evidence>
<dbReference type="SUPFAM" id="SSF51445">
    <property type="entry name" value="(Trans)glycosidases"/>
    <property type="match status" value="1"/>
</dbReference>
<evidence type="ECO:0000256" key="6">
    <source>
        <dbReference type="ARBA" id="ARBA00022676"/>
    </source>
</evidence>
<dbReference type="NCBIfam" id="NF003811">
    <property type="entry name" value="PRK05402.1"/>
    <property type="match status" value="1"/>
</dbReference>
<dbReference type="GO" id="GO:0004553">
    <property type="term" value="F:hydrolase activity, hydrolyzing O-glycosyl compounds"/>
    <property type="evidence" value="ECO:0007669"/>
    <property type="project" value="InterPro"/>
</dbReference>
<dbReference type="FunFam" id="2.60.40.10:FF:000169">
    <property type="entry name" value="1,4-alpha-glucan branching enzyme GlgB"/>
    <property type="match status" value="1"/>
</dbReference>
<evidence type="ECO:0000256" key="7">
    <source>
        <dbReference type="ARBA" id="ARBA00022679"/>
    </source>
</evidence>
<comment type="function">
    <text evidence="2 10">Catalyzes the formation of the alpha-1,6-glucosidic linkages in glycogen by scission of a 1,4-alpha-linked oligosaccharide from growing alpha-1,4-glucan chains and the subsequent attachment of the oligosaccharide to the alpha-1,6 position.</text>
</comment>
<comment type="similarity">
    <text evidence="4 10">Belongs to the glycosyl hydrolase 13 family. GlgB subfamily.</text>
</comment>
<gene>
    <name evidence="10" type="primary">glgB</name>
    <name evidence="13" type="ORF">DWW02_17690</name>
</gene>
<dbReference type="GO" id="GO:0005978">
    <property type="term" value="P:glycogen biosynthetic process"/>
    <property type="evidence" value="ECO:0007669"/>
    <property type="project" value="UniProtKB-UniRule"/>
</dbReference>
<dbReference type="Gene3D" id="2.60.40.10">
    <property type="entry name" value="Immunoglobulins"/>
    <property type="match status" value="2"/>
</dbReference>
<dbReference type="Pfam" id="PF02806">
    <property type="entry name" value="Alpha-amylase_C"/>
    <property type="match status" value="1"/>
</dbReference>
<dbReference type="CDD" id="cd02855">
    <property type="entry name" value="E_set_GBE_prok_N"/>
    <property type="match status" value="1"/>
</dbReference>
<protein>
    <recommendedName>
        <fullName evidence="10">1,4-alpha-glucan branching enzyme GlgB</fullName>
        <ecNumber evidence="10">2.4.1.18</ecNumber>
    </recommendedName>
    <alternativeName>
        <fullName evidence="10">1,4-alpha-D-glucan:1,4-alpha-D-glucan 6-glucosyl-transferase</fullName>
    </alternativeName>
    <alternativeName>
        <fullName evidence="10">Alpha-(1-&gt;4)-glucan branching enzyme</fullName>
    </alternativeName>
    <alternativeName>
        <fullName evidence="10">Glycogen branching enzyme</fullName>
        <shortName evidence="10">BE</shortName>
    </alternativeName>
</protein>
<evidence type="ECO:0000259" key="12">
    <source>
        <dbReference type="SMART" id="SM00642"/>
    </source>
</evidence>
<dbReference type="PANTHER" id="PTHR43651">
    <property type="entry name" value="1,4-ALPHA-GLUCAN-BRANCHING ENZYME"/>
    <property type="match status" value="1"/>
</dbReference>
<dbReference type="GO" id="GO:0043169">
    <property type="term" value="F:cation binding"/>
    <property type="evidence" value="ECO:0007669"/>
    <property type="project" value="InterPro"/>
</dbReference>
<dbReference type="CDD" id="cd11322">
    <property type="entry name" value="AmyAc_Glg_BE"/>
    <property type="match status" value="1"/>
</dbReference>
<dbReference type="Gene3D" id="2.60.40.1180">
    <property type="entry name" value="Golgi alpha-mannosidase II"/>
    <property type="match status" value="1"/>
</dbReference>
<dbReference type="Pfam" id="PF22019">
    <property type="entry name" value="GlgB_N"/>
    <property type="match status" value="1"/>
</dbReference>
<dbReference type="InterPro" id="IPR013783">
    <property type="entry name" value="Ig-like_fold"/>
</dbReference>
<evidence type="ECO:0000256" key="1">
    <source>
        <dbReference type="ARBA" id="ARBA00000826"/>
    </source>
</evidence>
<dbReference type="GO" id="GO:0005829">
    <property type="term" value="C:cytosol"/>
    <property type="evidence" value="ECO:0007669"/>
    <property type="project" value="TreeGrafter"/>
</dbReference>
<keyword evidence="5 10" id="KW-0321">Glycogen metabolism</keyword>
<evidence type="ECO:0000256" key="5">
    <source>
        <dbReference type="ARBA" id="ARBA00022600"/>
    </source>
</evidence>
<evidence type="ECO:0000256" key="8">
    <source>
        <dbReference type="ARBA" id="ARBA00023056"/>
    </source>
</evidence>
<dbReference type="NCBIfam" id="NF008967">
    <property type="entry name" value="PRK12313.1"/>
    <property type="match status" value="1"/>
</dbReference>
<dbReference type="SMART" id="SM00642">
    <property type="entry name" value="Aamy"/>
    <property type="match status" value="1"/>
</dbReference>
<feature type="compositionally biased region" description="Basic and acidic residues" evidence="11">
    <location>
        <begin position="879"/>
        <end position="922"/>
    </location>
</feature>
<dbReference type="HAMAP" id="MF_00685">
    <property type="entry name" value="GlgB"/>
    <property type="match status" value="1"/>
</dbReference>
<evidence type="ECO:0000256" key="2">
    <source>
        <dbReference type="ARBA" id="ARBA00002953"/>
    </source>
</evidence>
<evidence type="ECO:0000256" key="9">
    <source>
        <dbReference type="ARBA" id="ARBA00023277"/>
    </source>
</evidence>
<proteinExistence type="inferred from homology"/>
<evidence type="ECO:0000313" key="13">
    <source>
        <dbReference type="EMBL" id="RGV74491.1"/>
    </source>
</evidence>
<dbReference type="SUPFAM" id="SSF81296">
    <property type="entry name" value="E set domains"/>
    <property type="match status" value="1"/>
</dbReference>
<feature type="compositionally biased region" description="Basic and acidic residues" evidence="11">
    <location>
        <begin position="749"/>
        <end position="768"/>
    </location>
</feature>
<comment type="subunit">
    <text evidence="10">Monomer.</text>
</comment>
<dbReference type="NCBIfam" id="TIGR01515">
    <property type="entry name" value="branching_enzym"/>
    <property type="match status" value="1"/>
</dbReference>
<feature type="region of interest" description="Disordered" evidence="11">
    <location>
        <begin position="746"/>
        <end position="792"/>
    </location>
</feature>
<evidence type="ECO:0000256" key="11">
    <source>
        <dbReference type="SAM" id="MobiDB-lite"/>
    </source>
</evidence>
<dbReference type="GO" id="GO:0003844">
    <property type="term" value="F:1,4-alpha-glucan branching enzyme activity"/>
    <property type="evidence" value="ECO:0007669"/>
    <property type="project" value="UniProtKB-UniRule"/>
</dbReference>
<dbReference type="Pfam" id="PF02922">
    <property type="entry name" value="CBM_48"/>
    <property type="match status" value="1"/>
</dbReference>
<feature type="compositionally biased region" description="Basic and acidic residues" evidence="11">
    <location>
        <begin position="969"/>
        <end position="982"/>
    </location>
</feature>